<evidence type="ECO:0000256" key="3">
    <source>
        <dbReference type="ARBA" id="ARBA00023242"/>
    </source>
</evidence>
<dbReference type="Pfam" id="PF05916">
    <property type="entry name" value="Sld5"/>
    <property type="match status" value="1"/>
</dbReference>
<feature type="domain" description="GINS subunit" evidence="5">
    <location>
        <begin position="85"/>
        <end position="149"/>
    </location>
</feature>
<gene>
    <name evidence="6" type="ORF">BOKJ2_LOCUS9743</name>
</gene>
<dbReference type="SUPFAM" id="SSF158573">
    <property type="entry name" value="GINS helical bundle-like"/>
    <property type="match status" value="1"/>
</dbReference>
<proteinExistence type="inferred from homology"/>
<keyword evidence="7" id="KW-1185">Reference proteome</keyword>
<comment type="caution">
    <text evidence="6">The sequence shown here is derived from an EMBL/GenBank/DDBJ whole genome shotgun (WGS) entry which is preliminary data.</text>
</comment>
<dbReference type="PIRSF" id="PIRSF007764">
    <property type="entry name" value="Sld5"/>
    <property type="match status" value="1"/>
</dbReference>
<reference evidence="6" key="1">
    <citation type="submission" date="2020-09" db="EMBL/GenBank/DDBJ databases">
        <authorList>
            <person name="Kikuchi T."/>
        </authorList>
    </citation>
    <scope>NUCLEOTIDE SEQUENCE</scope>
    <source>
        <strain evidence="6">SH1</strain>
    </source>
</reference>
<dbReference type="InterPro" id="IPR021151">
    <property type="entry name" value="GINS_A"/>
</dbReference>
<dbReference type="Proteomes" id="UP000783686">
    <property type="component" value="Unassembled WGS sequence"/>
</dbReference>
<comment type="function">
    <text evidence="4">The GINS complex plays an essential role in the initiation of DNA replication.</text>
</comment>
<dbReference type="InterPro" id="IPR008591">
    <property type="entry name" value="GINS_Sld5"/>
</dbReference>
<evidence type="ECO:0000256" key="4">
    <source>
        <dbReference type="PIRNR" id="PIRNR007764"/>
    </source>
</evidence>
<evidence type="ECO:0000256" key="2">
    <source>
        <dbReference type="ARBA" id="ARBA00022705"/>
    </source>
</evidence>
<organism evidence="6 7">
    <name type="scientific">Bursaphelenchus okinawaensis</name>
    <dbReference type="NCBI Taxonomy" id="465554"/>
    <lineage>
        <taxon>Eukaryota</taxon>
        <taxon>Metazoa</taxon>
        <taxon>Ecdysozoa</taxon>
        <taxon>Nematoda</taxon>
        <taxon>Chromadorea</taxon>
        <taxon>Rhabditida</taxon>
        <taxon>Tylenchina</taxon>
        <taxon>Tylenchomorpha</taxon>
        <taxon>Aphelenchoidea</taxon>
        <taxon>Aphelenchoididae</taxon>
        <taxon>Bursaphelenchus</taxon>
    </lineage>
</organism>
<dbReference type="Gene3D" id="1.20.58.1030">
    <property type="match status" value="1"/>
</dbReference>
<dbReference type="GO" id="GO:0000811">
    <property type="term" value="C:GINS complex"/>
    <property type="evidence" value="ECO:0007669"/>
    <property type="project" value="UniProtKB-UniRule"/>
</dbReference>
<dbReference type="EMBL" id="CAJFCW020000005">
    <property type="protein sequence ID" value="CAG9116599.1"/>
    <property type="molecule type" value="Genomic_DNA"/>
</dbReference>
<evidence type="ECO:0000313" key="6">
    <source>
        <dbReference type="EMBL" id="CAD5222638.1"/>
    </source>
</evidence>
<name>A0A811L4K4_9BILA</name>
<dbReference type="OrthoDB" id="338231at2759"/>
<sequence length="224" mass="25742">MSAEVYDFDAYIEQQDEEADGCTIAEVVRCMKVVWQNERVAPLILPHRFEYVDVLQAQIVKRDQEIEEGRKNGVEDEFRGAKKYEVARVRYMVNSYLRTRLQKIERNPAAVMARHLECHNKGKPDLLDAHEVTYAENIVRSNLNFFNESFLSLLPPGFNVPVVTKDRSEMKRCFVKVSQSVNVTIGKMTDPNLDTMVALPAGTLHYVPFYSIQDYIDDGSVTLM</sequence>
<dbReference type="PANTHER" id="PTHR21206">
    <property type="entry name" value="SLD5 PROTEIN"/>
    <property type="match status" value="1"/>
</dbReference>
<dbReference type="InterPro" id="IPR038749">
    <property type="entry name" value="Sld5_GINS_A"/>
</dbReference>
<evidence type="ECO:0000259" key="5">
    <source>
        <dbReference type="Pfam" id="PF05916"/>
    </source>
</evidence>
<dbReference type="CDD" id="cd11711">
    <property type="entry name" value="GINS_A_Sld5"/>
    <property type="match status" value="1"/>
</dbReference>
<evidence type="ECO:0000256" key="1">
    <source>
        <dbReference type="ARBA" id="ARBA00004123"/>
    </source>
</evidence>
<keyword evidence="2 4" id="KW-0235">DNA replication</keyword>
<comment type="similarity">
    <text evidence="4">Belongs to the GINS4/SLD5 family.</text>
</comment>
<dbReference type="GO" id="GO:0000727">
    <property type="term" value="P:double-strand break repair via break-induced replication"/>
    <property type="evidence" value="ECO:0007669"/>
    <property type="project" value="TreeGrafter"/>
</dbReference>
<dbReference type="InterPro" id="IPR036224">
    <property type="entry name" value="GINS_bundle-like_dom_sf"/>
</dbReference>
<dbReference type="PANTHER" id="PTHR21206:SF0">
    <property type="entry name" value="DNA REPLICATION COMPLEX GINS PROTEIN SLD5"/>
    <property type="match status" value="1"/>
</dbReference>
<protein>
    <recommendedName>
        <fullName evidence="4">DNA replication complex GINS protein SLD5</fullName>
    </recommendedName>
</protein>
<dbReference type="AlphaFoldDB" id="A0A811L4K4"/>
<dbReference type="GO" id="GO:0006261">
    <property type="term" value="P:DNA-templated DNA replication"/>
    <property type="evidence" value="ECO:0007669"/>
    <property type="project" value="InterPro"/>
</dbReference>
<evidence type="ECO:0000313" key="7">
    <source>
        <dbReference type="Proteomes" id="UP000614601"/>
    </source>
</evidence>
<accession>A0A811L4K4</accession>
<dbReference type="EMBL" id="CAJFDH010000005">
    <property type="protein sequence ID" value="CAD5222638.1"/>
    <property type="molecule type" value="Genomic_DNA"/>
</dbReference>
<comment type="subcellular location">
    <subcellularLocation>
        <location evidence="1 4">Nucleus</location>
    </subcellularLocation>
</comment>
<dbReference type="Gene3D" id="3.40.5.60">
    <property type="match status" value="1"/>
</dbReference>
<keyword evidence="3 4" id="KW-0539">Nucleus</keyword>
<dbReference type="Proteomes" id="UP000614601">
    <property type="component" value="Unassembled WGS sequence"/>
</dbReference>